<proteinExistence type="predicted"/>
<reference evidence="1" key="1">
    <citation type="submission" date="2021-01" db="EMBL/GenBank/DDBJ databases">
        <authorList>
            <consortium name="Genoscope - CEA"/>
            <person name="William W."/>
        </authorList>
    </citation>
    <scope>NUCLEOTIDE SEQUENCE</scope>
</reference>
<evidence type="ECO:0000313" key="1">
    <source>
        <dbReference type="EMBL" id="CAF2096539.1"/>
    </source>
</evidence>
<sequence>MIVSKRCQPLPIAKAAFAGGSGETNQALKFYIVSCVCAFAPLLCDI</sequence>
<dbReference type="Proteomes" id="UP001295469">
    <property type="component" value="Chromosome A05"/>
</dbReference>
<dbReference type="EMBL" id="HG994359">
    <property type="protein sequence ID" value="CAF2096539.1"/>
    <property type="molecule type" value="Genomic_DNA"/>
</dbReference>
<protein>
    <submittedName>
        <fullName evidence="1">(rape) hypothetical protein</fullName>
    </submittedName>
</protein>
<name>A0A816THE3_BRANA</name>
<organism evidence="1">
    <name type="scientific">Brassica napus</name>
    <name type="common">Rape</name>
    <dbReference type="NCBI Taxonomy" id="3708"/>
    <lineage>
        <taxon>Eukaryota</taxon>
        <taxon>Viridiplantae</taxon>
        <taxon>Streptophyta</taxon>
        <taxon>Embryophyta</taxon>
        <taxon>Tracheophyta</taxon>
        <taxon>Spermatophyta</taxon>
        <taxon>Magnoliopsida</taxon>
        <taxon>eudicotyledons</taxon>
        <taxon>Gunneridae</taxon>
        <taxon>Pentapetalae</taxon>
        <taxon>rosids</taxon>
        <taxon>malvids</taxon>
        <taxon>Brassicales</taxon>
        <taxon>Brassicaceae</taxon>
        <taxon>Brassiceae</taxon>
        <taxon>Brassica</taxon>
    </lineage>
</organism>
<gene>
    <name evidence="1" type="ORF">DARMORV10_A05P14880.1</name>
</gene>
<accession>A0A816THE3</accession>
<dbReference type="AlphaFoldDB" id="A0A816THE3"/>